<gene>
    <name evidence="1" type="ORF">SAMN05421663_106115</name>
</gene>
<dbReference type="RefSeq" id="WP_093727491.1">
    <property type="nucleotide sequence ID" value="NZ_FMZB01000006.1"/>
</dbReference>
<evidence type="ECO:0000313" key="1">
    <source>
        <dbReference type="EMBL" id="SDD05600.1"/>
    </source>
</evidence>
<organism evidence="1 2">
    <name type="scientific">Terribacillus halophilus</name>
    <dbReference type="NCBI Taxonomy" id="361279"/>
    <lineage>
        <taxon>Bacteria</taxon>
        <taxon>Bacillati</taxon>
        <taxon>Bacillota</taxon>
        <taxon>Bacilli</taxon>
        <taxon>Bacillales</taxon>
        <taxon>Bacillaceae</taxon>
        <taxon>Terribacillus</taxon>
    </lineage>
</organism>
<dbReference type="EMBL" id="FMZB01000006">
    <property type="protein sequence ID" value="SDD05600.1"/>
    <property type="molecule type" value="Genomic_DNA"/>
</dbReference>
<sequence length="88" mass="9749">MVSAKFSKPGELTVEITWIGGAGKYELEKKDPDQELAAIRPIVKMLGVVNQQSRNEALLDEIVEDIFAACPSIYGRYGENGIWVIIPK</sequence>
<accession>A0A1G6RLP2</accession>
<evidence type="ECO:0000313" key="2">
    <source>
        <dbReference type="Proteomes" id="UP000198666"/>
    </source>
</evidence>
<keyword evidence="2" id="KW-1185">Reference proteome</keyword>
<dbReference type="STRING" id="361279.SAMN05421663_106115"/>
<reference evidence="2" key="1">
    <citation type="submission" date="2016-10" db="EMBL/GenBank/DDBJ databases">
        <authorList>
            <person name="Varghese N."/>
            <person name="Submissions S."/>
        </authorList>
    </citation>
    <scope>NUCLEOTIDE SEQUENCE [LARGE SCALE GENOMIC DNA]</scope>
    <source>
        <strain evidence="2">DSM 21620</strain>
    </source>
</reference>
<proteinExistence type="predicted"/>
<dbReference type="OrthoDB" id="2617048at2"/>
<protein>
    <submittedName>
        <fullName evidence="1">Uncharacterized protein</fullName>
    </submittedName>
</protein>
<dbReference type="AlphaFoldDB" id="A0A1G6RLP2"/>
<name>A0A1G6RLP2_9BACI</name>
<dbReference type="Proteomes" id="UP000198666">
    <property type="component" value="Unassembled WGS sequence"/>
</dbReference>